<dbReference type="InterPro" id="IPR050838">
    <property type="entry name" value="Ketopantoate_reductase"/>
</dbReference>
<evidence type="ECO:0000259" key="11">
    <source>
        <dbReference type="Pfam" id="PF08546"/>
    </source>
</evidence>
<evidence type="ECO:0000256" key="8">
    <source>
        <dbReference type="ARBA" id="ARBA00048793"/>
    </source>
</evidence>
<accession>A0A915XK43</accession>
<keyword evidence="9" id="KW-0566">Pantothenate biosynthesis</keyword>
<evidence type="ECO:0000313" key="13">
    <source>
        <dbReference type="Proteomes" id="UP001063350"/>
    </source>
</evidence>
<dbReference type="InterPro" id="IPR013332">
    <property type="entry name" value="KPR_N"/>
</dbReference>
<dbReference type="PANTHER" id="PTHR43765">
    <property type="entry name" value="2-DEHYDROPANTOATE 2-REDUCTASE-RELATED"/>
    <property type="match status" value="1"/>
</dbReference>
<keyword evidence="6 9" id="KW-0560">Oxidoreductase</keyword>
<reference evidence="12" key="1">
    <citation type="submission" date="2020-12" db="EMBL/GenBank/DDBJ databases">
        <title>Desulfobium dissulfuricans gen. nov., sp. nov., a novel mesophilic, sulfate-reducing bacterium isolated from a deep-sea hydrothermal vent.</title>
        <authorList>
            <person name="Hashimoto Y."/>
            <person name="Tame A."/>
            <person name="Sawayama S."/>
            <person name="Miyazaki J."/>
            <person name="Takai K."/>
            <person name="Nakagawa S."/>
        </authorList>
    </citation>
    <scope>NUCLEOTIDE SEQUENCE</scope>
    <source>
        <strain evidence="12">GF1</strain>
    </source>
</reference>
<organism evidence="12 13">
    <name type="scientific">Desulfolithobacter dissulfuricans</name>
    <dbReference type="NCBI Taxonomy" id="2795293"/>
    <lineage>
        <taxon>Bacteria</taxon>
        <taxon>Pseudomonadati</taxon>
        <taxon>Thermodesulfobacteriota</taxon>
        <taxon>Desulfobulbia</taxon>
        <taxon>Desulfobulbales</taxon>
        <taxon>Desulfobulbaceae</taxon>
        <taxon>Desulfolithobacter</taxon>
    </lineage>
</organism>
<dbReference type="RefSeq" id="WP_267927693.1">
    <property type="nucleotide sequence ID" value="NZ_AP024233.1"/>
</dbReference>
<dbReference type="GO" id="GO:0015940">
    <property type="term" value="P:pantothenate biosynthetic process"/>
    <property type="evidence" value="ECO:0007669"/>
    <property type="project" value="UniProtKB-KW"/>
</dbReference>
<evidence type="ECO:0000256" key="6">
    <source>
        <dbReference type="ARBA" id="ARBA00023002"/>
    </source>
</evidence>
<comment type="function">
    <text evidence="9">Catalyzes the NADPH-dependent reduction of ketopantoate into pantoic acid.</text>
</comment>
<comment type="similarity">
    <text evidence="2 9">Belongs to the ketopantoate reductase family.</text>
</comment>
<evidence type="ECO:0000256" key="1">
    <source>
        <dbReference type="ARBA" id="ARBA00004994"/>
    </source>
</evidence>
<comment type="pathway">
    <text evidence="1 9">Cofactor biosynthesis; (R)-pantothenate biosynthesis; (R)-pantoate from 3-methyl-2-oxobutanoate: step 2/2.</text>
</comment>
<dbReference type="PANTHER" id="PTHR43765:SF2">
    <property type="entry name" value="2-DEHYDROPANTOATE 2-REDUCTASE"/>
    <property type="match status" value="1"/>
</dbReference>
<sequence>MKLVIAGPGALGSLLAARITLFLQTQGSQSQTRLWLLDYRPDRAERISQAGIRLQEKERSISVPVKATALPADISTCDILICCTKTATLRACLDHASPLITRETLVIGLQNGILHPDILRQSRGIPAVGITSEGATLEGEGRVRHGGSGLTRFGLLVPVVPEATERLRSLARLFEEAGFQARYTDNPEKHHWHKLFINVGINALSAIYNRTNGQLLTSCSLREPMKKAVAEAVAVARALGITVNGDPIRTVFQVCRQTRHNVSSMLQDVRNKKTTEIDAINGAVVALGKKLGIPTPVNENLVQRVRRLEAMYHEQDSHTEEK</sequence>
<evidence type="ECO:0000256" key="3">
    <source>
        <dbReference type="ARBA" id="ARBA00013014"/>
    </source>
</evidence>
<dbReference type="AlphaFoldDB" id="A0A915XK43"/>
<evidence type="ECO:0000256" key="9">
    <source>
        <dbReference type="RuleBase" id="RU362068"/>
    </source>
</evidence>
<dbReference type="SUPFAM" id="SSF48179">
    <property type="entry name" value="6-phosphogluconate dehydrogenase C-terminal domain-like"/>
    <property type="match status" value="1"/>
</dbReference>
<dbReference type="Gene3D" id="3.40.50.720">
    <property type="entry name" value="NAD(P)-binding Rossmann-like Domain"/>
    <property type="match status" value="1"/>
</dbReference>
<dbReference type="Pfam" id="PF08546">
    <property type="entry name" value="ApbA_C"/>
    <property type="match status" value="1"/>
</dbReference>
<feature type="domain" description="Ketopantoate reductase N-terminal" evidence="10">
    <location>
        <begin position="4"/>
        <end position="155"/>
    </location>
</feature>
<dbReference type="SUPFAM" id="SSF51735">
    <property type="entry name" value="NAD(P)-binding Rossmann-fold domains"/>
    <property type="match status" value="1"/>
</dbReference>
<dbReference type="InterPro" id="IPR013328">
    <property type="entry name" value="6PGD_dom2"/>
</dbReference>
<evidence type="ECO:0000259" key="10">
    <source>
        <dbReference type="Pfam" id="PF02558"/>
    </source>
</evidence>
<evidence type="ECO:0000256" key="4">
    <source>
        <dbReference type="ARBA" id="ARBA00019465"/>
    </source>
</evidence>
<evidence type="ECO:0000256" key="5">
    <source>
        <dbReference type="ARBA" id="ARBA00022857"/>
    </source>
</evidence>
<dbReference type="EMBL" id="AP024233">
    <property type="protein sequence ID" value="BCO07751.1"/>
    <property type="molecule type" value="Genomic_DNA"/>
</dbReference>
<dbReference type="InterPro" id="IPR036291">
    <property type="entry name" value="NAD(P)-bd_dom_sf"/>
</dbReference>
<dbReference type="KEGG" id="ddu:GF1_01270"/>
<dbReference type="FunFam" id="1.10.1040.10:FF:000017">
    <property type="entry name" value="2-dehydropantoate 2-reductase"/>
    <property type="match status" value="1"/>
</dbReference>
<protein>
    <recommendedName>
        <fullName evidence="4 9">2-dehydropantoate 2-reductase</fullName>
        <ecNumber evidence="3 9">1.1.1.169</ecNumber>
    </recommendedName>
    <alternativeName>
        <fullName evidence="7 9">Ketopantoate reductase</fullName>
    </alternativeName>
</protein>
<dbReference type="Proteomes" id="UP001063350">
    <property type="component" value="Chromosome"/>
</dbReference>
<evidence type="ECO:0000256" key="2">
    <source>
        <dbReference type="ARBA" id="ARBA00007870"/>
    </source>
</evidence>
<gene>
    <name evidence="12" type="primary">panE</name>
    <name evidence="12" type="ORF">GF1_01270</name>
</gene>
<proteinExistence type="inferred from homology"/>
<feature type="domain" description="Ketopantoate reductase C-terminal" evidence="11">
    <location>
        <begin position="189"/>
        <end position="308"/>
    </location>
</feature>
<evidence type="ECO:0000313" key="12">
    <source>
        <dbReference type="EMBL" id="BCO07751.1"/>
    </source>
</evidence>
<comment type="catalytic activity">
    <reaction evidence="8 9">
        <text>(R)-pantoate + NADP(+) = 2-dehydropantoate + NADPH + H(+)</text>
        <dbReference type="Rhea" id="RHEA:16233"/>
        <dbReference type="ChEBI" id="CHEBI:11561"/>
        <dbReference type="ChEBI" id="CHEBI:15378"/>
        <dbReference type="ChEBI" id="CHEBI:15980"/>
        <dbReference type="ChEBI" id="CHEBI:57783"/>
        <dbReference type="ChEBI" id="CHEBI:58349"/>
        <dbReference type="EC" id="1.1.1.169"/>
    </reaction>
</comment>
<keyword evidence="13" id="KW-1185">Reference proteome</keyword>
<dbReference type="GO" id="GO:0008677">
    <property type="term" value="F:2-dehydropantoate 2-reductase activity"/>
    <property type="evidence" value="ECO:0007669"/>
    <property type="project" value="UniProtKB-EC"/>
</dbReference>
<dbReference type="EC" id="1.1.1.169" evidence="3 9"/>
<dbReference type="GO" id="GO:0005737">
    <property type="term" value="C:cytoplasm"/>
    <property type="evidence" value="ECO:0007669"/>
    <property type="project" value="TreeGrafter"/>
</dbReference>
<dbReference type="InterPro" id="IPR008927">
    <property type="entry name" value="6-PGluconate_DH-like_C_sf"/>
</dbReference>
<dbReference type="NCBIfam" id="TIGR00745">
    <property type="entry name" value="apbA_panE"/>
    <property type="match status" value="1"/>
</dbReference>
<dbReference type="GO" id="GO:0050661">
    <property type="term" value="F:NADP binding"/>
    <property type="evidence" value="ECO:0007669"/>
    <property type="project" value="TreeGrafter"/>
</dbReference>
<dbReference type="InterPro" id="IPR003710">
    <property type="entry name" value="ApbA"/>
</dbReference>
<dbReference type="InterPro" id="IPR013752">
    <property type="entry name" value="KPA_reductase"/>
</dbReference>
<dbReference type="Gene3D" id="1.10.1040.10">
    <property type="entry name" value="N-(1-d-carboxylethyl)-l-norvaline Dehydrogenase, domain 2"/>
    <property type="match status" value="1"/>
</dbReference>
<dbReference type="Pfam" id="PF02558">
    <property type="entry name" value="ApbA"/>
    <property type="match status" value="1"/>
</dbReference>
<evidence type="ECO:0000256" key="7">
    <source>
        <dbReference type="ARBA" id="ARBA00032024"/>
    </source>
</evidence>
<keyword evidence="5 9" id="KW-0521">NADP</keyword>
<name>A0A915XK43_9BACT</name>